<dbReference type="SUPFAM" id="SSF56349">
    <property type="entry name" value="DNA breaking-rejoining enzymes"/>
    <property type="match status" value="1"/>
</dbReference>
<dbReference type="GO" id="GO:0015074">
    <property type="term" value="P:DNA integration"/>
    <property type="evidence" value="ECO:0007669"/>
    <property type="project" value="InterPro"/>
</dbReference>
<dbReference type="InterPro" id="IPR013762">
    <property type="entry name" value="Integrase-like_cat_sf"/>
</dbReference>
<name>A0A1I1TUK2_9BURK</name>
<gene>
    <name evidence="2" type="ORF">SAMN04489710_10472</name>
</gene>
<dbReference type="Proteomes" id="UP000199517">
    <property type="component" value="Unassembled WGS sequence"/>
</dbReference>
<proteinExistence type="predicted"/>
<dbReference type="GO" id="GO:0003677">
    <property type="term" value="F:DNA binding"/>
    <property type="evidence" value="ECO:0007669"/>
    <property type="project" value="InterPro"/>
</dbReference>
<protein>
    <submittedName>
        <fullName evidence="2">Uncharacterized protein</fullName>
    </submittedName>
</protein>
<dbReference type="OrthoDB" id="9145918at2"/>
<accession>A0A1I1TUK2</accession>
<dbReference type="AlphaFoldDB" id="A0A1I1TUK2"/>
<dbReference type="GO" id="GO:0006310">
    <property type="term" value="P:DNA recombination"/>
    <property type="evidence" value="ECO:0007669"/>
    <property type="project" value="UniProtKB-KW"/>
</dbReference>
<dbReference type="EMBL" id="FOMQ01000004">
    <property type="protein sequence ID" value="SFD62366.1"/>
    <property type="molecule type" value="Genomic_DNA"/>
</dbReference>
<reference evidence="3" key="1">
    <citation type="submission" date="2016-10" db="EMBL/GenBank/DDBJ databases">
        <authorList>
            <person name="Varghese N."/>
            <person name="Submissions S."/>
        </authorList>
    </citation>
    <scope>NUCLEOTIDE SEQUENCE [LARGE SCALE GENOMIC DNA]</scope>
    <source>
        <strain evidence="3">DSM 7481</strain>
    </source>
</reference>
<keyword evidence="3" id="KW-1185">Reference proteome</keyword>
<dbReference type="InterPro" id="IPR011010">
    <property type="entry name" value="DNA_brk_join_enz"/>
</dbReference>
<evidence type="ECO:0000256" key="1">
    <source>
        <dbReference type="ARBA" id="ARBA00023172"/>
    </source>
</evidence>
<evidence type="ECO:0000313" key="3">
    <source>
        <dbReference type="Proteomes" id="UP000199517"/>
    </source>
</evidence>
<sequence>MQVNLSNQIVILKSDGLSEAIRCAKDKATKCTETNWQDVLPDVVGDLQVNAVVGKLWALAEVPSEFQASAALVLLELAIAGYMMLPAVGPSLFVTAPVTYKFELPPLLARIDAWVHQRTYKWRSKGNHLQLILATDYRVETKFALADFSRLHAWLIDENSVDGRSTLNSPAYGLLQAIEDADPAVLNRDERHSYILWRASNFDARMTLDEFVANPLNMSGMRVHGHGRERLELPEHVERRKVLEAQRKEKKRDSKAPSPFLMLLHSIARSDEPTSPEDYFAELGGGSNVKGFRPDLWIEEPVNYPGRESIDILSIGARWFTAFKAFLAKRRIDYETEKQVRGALHLLADYILLYLPWWLELHPDSNLKFPESPKDFLRYFYVDRTRFHSEDEKTLGALPKTLYELLPFRRPTPGSRNVSRLVWAQFFNIIATYFEDDENFVKRGMQNPIRIDFDNELAGRAGKTDKIPFAEDVYPFLVQYGQAVEAFGEFLQQEAYFRDRFKKIAFGVAGGYCTAEWGYVPIFWYRSRIHRVEWIPNIYLVSKRTLQSNSGSAAGIYVSGQRINVGRNRNFNVNFPHLTTVRLLLSLAETGLRGQSLQWLDRRTFDQFAPKIESLAILHGNPDRQNYHSLYINTDKTHEEWRNLISWRVRRSLLAEARFQESLVDQYGEVEVDYEDRAHSRFAPVLPIFRSDRSSKPISDSSYSSRWVDYLYGFQKFYNSKEGVDRSGSQDALVLLKERDEWEEGDAISDIFLAIHTPHSCRATYATLKDGELEISEIAEQLGHSNTVVTSVYQVPQLKRLQAKLKSIDEKMLSADTYDPVTPEILHTERPDSPVRAAFGKDREQAISDFGFVPGVALWSLSELDGDSTTLEILQHSPASMIQWHPTHVCPVGNQCPREVVANAGGMNRCGVCPLAAKCIDHLPAIEAKQRQLLERIRTNTVRQKQFEQSENAQLEIDALHREKSLDTKELLGWKLSAEILRSRLRQLDGDTGGYHVDQPELVRKQLELVTRNRSESEFFLQRIADSNALPSLESPEIRARALRYTRLILASQDRLKEAAFLEVSPHNETVVFASFVKPYIQAKGLSLEQLGAALDEVSKAAALPISNTTPLLPGA</sequence>
<organism evidence="2 3">
    <name type="scientific">Paracidovorax konjaci</name>
    <dbReference type="NCBI Taxonomy" id="32040"/>
    <lineage>
        <taxon>Bacteria</taxon>
        <taxon>Pseudomonadati</taxon>
        <taxon>Pseudomonadota</taxon>
        <taxon>Betaproteobacteria</taxon>
        <taxon>Burkholderiales</taxon>
        <taxon>Comamonadaceae</taxon>
        <taxon>Paracidovorax</taxon>
    </lineage>
</organism>
<evidence type="ECO:0000313" key="2">
    <source>
        <dbReference type="EMBL" id="SFD62366.1"/>
    </source>
</evidence>
<keyword evidence="1" id="KW-0233">DNA recombination</keyword>
<dbReference type="Gene3D" id="1.10.443.10">
    <property type="entry name" value="Intergrase catalytic core"/>
    <property type="match status" value="1"/>
</dbReference>
<dbReference type="RefSeq" id="WP_139225657.1">
    <property type="nucleotide sequence ID" value="NZ_FOMQ01000004.1"/>
</dbReference>